<evidence type="ECO:0000256" key="2">
    <source>
        <dbReference type="ARBA" id="ARBA00012637"/>
    </source>
</evidence>
<dbReference type="GO" id="GO:0050136">
    <property type="term" value="F:NADH dehydrogenase (quinone) (non-electrogenic) activity"/>
    <property type="evidence" value="ECO:0007669"/>
    <property type="project" value="UniProtKB-EC"/>
</dbReference>
<dbReference type="PANTHER" id="PTHR43706:SF47">
    <property type="entry name" value="EXTERNAL NADH-UBIQUINONE OXIDOREDUCTASE 1, MITOCHONDRIAL-RELATED"/>
    <property type="match status" value="1"/>
</dbReference>
<evidence type="ECO:0000313" key="12">
    <source>
        <dbReference type="EMBL" id="TDX01068.1"/>
    </source>
</evidence>
<accession>A0A4R8DT47</accession>
<reference evidence="12 13" key="1">
    <citation type="submission" date="2019-03" db="EMBL/GenBank/DDBJ databases">
        <title>Genomic Encyclopedia of Type Strains, Phase IV (KMG-IV): sequencing the most valuable type-strain genomes for metagenomic binning, comparative biology and taxonomic classification.</title>
        <authorList>
            <person name="Goeker M."/>
        </authorList>
    </citation>
    <scope>NUCLEOTIDE SEQUENCE [LARGE SCALE GENOMIC DNA]</scope>
    <source>
        <strain evidence="12 13">DSM 100059</strain>
    </source>
</reference>
<keyword evidence="4" id="KW-0274">FAD</keyword>
<dbReference type="Pfam" id="PF22366">
    <property type="entry name" value="NDH2_C"/>
    <property type="match status" value="1"/>
</dbReference>
<evidence type="ECO:0000256" key="8">
    <source>
        <dbReference type="ARBA" id="ARBA00047599"/>
    </source>
</evidence>
<evidence type="ECO:0000256" key="3">
    <source>
        <dbReference type="ARBA" id="ARBA00022630"/>
    </source>
</evidence>
<dbReference type="InterPro" id="IPR045024">
    <property type="entry name" value="NDH-2"/>
</dbReference>
<dbReference type="Proteomes" id="UP000294498">
    <property type="component" value="Unassembled WGS sequence"/>
</dbReference>
<dbReference type="EC" id="1.6.5.9" evidence="2"/>
<dbReference type="AlphaFoldDB" id="A0A4R8DT47"/>
<dbReference type="Gene3D" id="3.50.50.100">
    <property type="match status" value="1"/>
</dbReference>
<keyword evidence="9" id="KW-0812">Transmembrane</keyword>
<keyword evidence="3" id="KW-0285">Flavoprotein</keyword>
<keyword evidence="5" id="KW-0809">Transit peptide</keyword>
<keyword evidence="9" id="KW-0472">Membrane</keyword>
<dbReference type="InterPro" id="IPR036188">
    <property type="entry name" value="FAD/NAD-bd_sf"/>
</dbReference>
<keyword evidence="6" id="KW-0560">Oxidoreductase</keyword>
<dbReference type="PANTHER" id="PTHR43706">
    <property type="entry name" value="NADH DEHYDROGENASE"/>
    <property type="match status" value="1"/>
</dbReference>
<comment type="catalytic activity">
    <reaction evidence="8">
        <text>a quinone + NADH + H(+) = a quinol + NAD(+)</text>
        <dbReference type="Rhea" id="RHEA:46160"/>
        <dbReference type="ChEBI" id="CHEBI:15378"/>
        <dbReference type="ChEBI" id="CHEBI:24646"/>
        <dbReference type="ChEBI" id="CHEBI:57540"/>
        <dbReference type="ChEBI" id="CHEBI:57945"/>
        <dbReference type="ChEBI" id="CHEBI:132124"/>
        <dbReference type="EC" id="1.6.5.9"/>
    </reaction>
</comment>
<evidence type="ECO:0000256" key="4">
    <source>
        <dbReference type="ARBA" id="ARBA00022827"/>
    </source>
</evidence>
<feature type="domain" description="FAD/NAD(P)-binding" evidence="10">
    <location>
        <begin position="6"/>
        <end position="325"/>
    </location>
</feature>
<gene>
    <name evidence="12" type="ORF">EDB95_2099</name>
</gene>
<evidence type="ECO:0000256" key="5">
    <source>
        <dbReference type="ARBA" id="ARBA00022946"/>
    </source>
</evidence>
<name>A0A4R8DT47_9BACT</name>
<evidence type="ECO:0000256" key="6">
    <source>
        <dbReference type="ARBA" id="ARBA00023002"/>
    </source>
</evidence>
<dbReference type="InterPro" id="IPR054585">
    <property type="entry name" value="NDH2-like_C"/>
</dbReference>
<feature type="transmembrane region" description="Helical" evidence="9">
    <location>
        <begin position="374"/>
        <end position="391"/>
    </location>
</feature>
<dbReference type="PRINTS" id="PR00368">
    <property type="entry name" value="FADPNR"/>
</dbReference>
<comment type="similarity">
    <text evidence="1">Belongs to the NADH dehydrogenase family.</text>
</comment>
<protein>
    <recommendedName>
        <fullName evidence="2">NADH:ubiquinone reductase (non-electrogenic)</fullName>
        <ecNumber evidence="2">1.6.5.9</ecNumber>
    </recommendedName>
</protein>
<evidence type="ECO:0000313" key="13">
    <source>
        <dbReference type="Proteomes" id="UP000294498"/>
    </source>
</evidence>
<keyword evidence="9" id="KW-1133">Transmembrane helix</keyword>
<feature type="domain" description="External alternative NADH-ubiquinone oxidoreductase-like C-terminal" evidence="11">
    <location>
        <begin position="348"/>
        <end position="404"/>
    </location>
</feature>
<evidence type="ECO:0000256" key="1">
    <source>
        <dbReference type="ARBA" id="ARBA00005272"/>
    </source>
</evidence>
<dbReference type="RefSeq" id="WP_133993304.1">
    <property type="nucleotide sequence ID" value="NZ_SODV01000001.1"/>
</dbReference>
<keyword evidence="7" id="KW-0520">NAD</keyword>
<comment type="caution">
    <text evidence="12">The sequence shown here is derived from an EMBL/GenBank/DDBJ whole genome shotgun (WGS) entry which is preliminary data.</text>
</comment>
<keyword evidence="13" id="KW-1185">Reference proteome</keyword>
<evidence type="ECO:0000256" key="7">
    <source>
        <dbReference type="ARBA" id="ARBA00023027"/>
    </source>
</evidence>
<dbReference type="InterPro" id="IPR023753">
    <property type="entry name" value="FAD/NAD-binding_dom"/>
</dbReference>
<sequence length="432" mass="47742">MEEPKHLVIVGGGFAGLKLARSLSNHPAYRITLIDRHNFHQFQPLFYQVATASLEASSISFPLRKTFQGSRNVRIRIAELFSVDAGRSTIQTSAGPIAYDYLVLAMGADTNYFGNKDVQQYAFPMKTTMEAMALRNRIVENLEAAASAPDEATRQRHLNVVVVGGGPTGVELSGAIAEMKRFILPKDYPELDLSKMHIYLVENSPYVLNAMSPAAKEKARAYLTRMGVEVMTGTAVKDYDGTQAILKDGSSIPTALVIWAAGVRGNVPKGISPDDVTPQNRIRVDATGRIASGENIFVLGDLSYQENAEFPKGMPQLANIAIAQAAFMAGNFKRLAKGKAFEPFHFKFQGSMATVGRNKAVVDLNSPKISFQGLFAWLVWMSVHLFLLMGFKNRLLVFINWAYKYVTFDNSLRLIYTRPPYPIQVEETEAVS</sequence>
<dbReference type="SUPFAM" id="SSF51905">
    <property type="entry name" value="FAD/NAD(P)-binding domain"/>
    <property type="match status" value="1"/>
</dbReference>
<proteinExistence type="inferred from homology"/>
<organism evidence="12 13">
    <name type="scientific">Dinghuibacter silviterrae</name>
    <dbReference type="NCBI Taxonomy" id="1539049"/>
    <lineage>
        <taxon>Bacteria</taxon>
        <taxon>Pseudomonadati</taxon>
        <taxon>Bacteroidota</taxon>
        <taxon>Chitinophagia</taxon>
        <taxon>Chitinophagales</taxon>
        <taxon>Chitinophagaceae</taxon>
        <taxon>Dinghuibacter</taxon>
    </lineage>
</organism>
<evidence type="ECO:0000259" key="11">
    <source>
        <dbReference type="Pfam" id="PF22366"/>
    </source>
</evidence>
<dbReference type="Pfam" id="PF07992">
    <property type="entry name" value="Pyr_redox_2"/>
    <property type="match status" value="1"/>
</dbReference>
<dbReference type="OrthoDB" id="9781621at2"/>
<evidence type="ECO:0000259" key="10">
    <source>
        <dbReference type="Pfam" id="PF07992"/>
    </source>
</evidence>
<dbReference type="EMBL" id="SODV01000001">
    <property type="protein sequence ID" value="TDX01068.1"/>
    <property type="molecule type" value="Genomic_DNA"/>
</dbReference>
<evidence type="ECO:0000256" key="9">
    <source>
        <dbReference type="SAM" id="Phobius"/>
    </source>
</evidence>
<dbReference type="PRINTS" id="PR00411">
    <property type="entry name" value="PNDRDTASEI"/>
</dbReference>